<feature type="region of interest" description="Disordered" evidence="1">
    <location>
        <begin position="34"/>
        <end position="56"/>
    </location>
</feature>
<organism evidence="2 3">
    <name type="scientific">Alkaliphilus metalliredigens (strain QYMF)</name>
    <dbReference type="NCBI Taxonomy" id="293826"/>
    <lineage>
        <taxon>Bacteria</taxon>
        <taxon>Bacillati</taxon>
        <taxon>Bacillota</taxon>
        <taxon>Clostridia</taxon>
        <taxon>Peptostreptococcales</taxon>
        <taxon>Natronincolaceae</taxon>
        <taxon>Alkaliphilus</taxon>
    </lineage>
</organism>
<keyword evidence="3" id="KW-1185">Reference proteome</keyword>
<evidence type="ECO:0000256" key="1">
    <source>
        <dbReference type="SAM" id="MobiDB-lite"/>
    </source>
</evidence>
<evidence type="ECO:0000313" key="2">
    <source>
        <dbReference type="EMBL" id="ABR48595.1"/>
    </source>
</evidence>
<dbReference type="HOGENOM" id="CLU_1122983_0_0_9"/>
<dbReference type="eggNOG" id="COG2247">
    <property type="taxonomic scope" value="Bacteria"/>
</dbReference>
<reference evidence="3" key="1">
    <citation type="journal article" date="2016" name="Genome Announc.">
        <title>Complete genome sequence of Alkaliphilus metalliredigens strain QYMF, an alkaliphilic and metal-reducing bacterium isolated from borax-contaminated leachate ponds.</title>
        <authorList>
            <person name="Hwang C."/>
            <person name="Copeland A."/>
            <person name="Lucas S."/>
            <person name="Lapidus A."/>
            <person name="Barry K."/>
            <person name="Detter J.C."/>
            <person name="Glavina Del Rio T."/>
            <person name="Hammon N."/>
            <person name="Israni S."/>
            <person name="Dalin E."/>
            <person name="Tice H."/>
            <person name="Pitluck S."/>
            <person name="Chertkov O."/>
            <person name="Brettin T."/>
            <person name="Bruce D."/>
            <person name="Han C."/>
            <person name="Schmutz J."/>
            <person name="Larimer F."/>
            <person name="Land M.L."/>
            <person name="Hauser L."/>
            <person name="Kyrpides N."/>
            <person name="Mikhailova N."/>
            <person name="Ye Q."/>
            <person name="Zhou J."/>
            <person name="Richardson P."/>
            <person name="Fields M.W."/>
        </authorList>
    </citation>
    <scope>NUCLEOTIDE SEQUENCE [LARGE SCALE GENOMIC DNA]</scope>
    <source>
        <strain evidence="3">QYMF</strain>
    </source>
</reference>
<gene>
    <name evidence="2" type="ordered locus">Amet_2441</name>
</gene>
<dbReference type="AlphaFoldDB" id="A6TQX7"/>
<dbReference type="KEGG" id="amt:Amet_2441"/>
<sequence length="210" mass="23179">MVKKVLKFLVIGIVALVIIGALLGDGEEGTEEIAKEPSVGSAAIEVEEETETEKEPEAEVQKASYLLDSGMYKIGTELPAGEYMLVADGMAYYETTKDSKGTFESILTNDNFFVNRYITVKDGEYLKLQSCKLYELNNVPTLEKQEMYKIGLDLEPGEYKVAAEGMGYIEVSTDSRGGLESIVTNDNFEGEKYITVQDGQYLKLMSAALE</sequence>
<protein>
    <submittedName>
        <fullName evidence="2">Conserved hypothetical cytosolic protein</fullName>
    </submittedName>
</protein>
<name>A6TQX7_ALKMQ</name>
<dbReference type="EMBL" id="CP000724">
    <property type="protein sequence ID" value="ABR48595.1"/>
    <property type="molecule type" value="Genomic_DNA"/>
</dbReference>
<dbReference type="Proteomes" id="UP000001572">
    <property type="component" value="Chromosome"/>
</dbReference>
<evidence type="ECO:0000313" key="3">
    <source>
        <dbReference type="Proteomes" id="UP000001572"/>
    </source>
</evidence>
<accession>A6TQX7</accession>
<proteinExistence type="predicted"/>